<proteinExistence type="inferred from homology"/>
<dbReference type="InterPro" id="IPR051311">
    <property type="entry name" value="DedA_domain"/>
</dbReference>
<comment type="similarity">
    <text evidence="1">Belongs to the DedA family.</text>
</comment>
<feature type="transmembrane region" description="Helical" evidence="2">
    <location>
        <begin position="171"/>
        <end position="192"/>
    </location>
</feature>
<dbReference type="EMBL" id="CP007806">
    <property type="protein sequence ID" value="AIG25443.1"/>
    <property type="molecule type" value="Genomic_DNA"/>
</dbReference>
<gene>
    <name evidence="4" type="primary">yabI</name>
    <name evidence="4" type="ORF">BRLA_c011030</name>
</gene>
<feature type="transmembrane region" description="Helical" evidence="2">
    <location>
        <begin position="52"/>
        <end position="77"/>
    </location>
</feature>
<evidence type="ECO:0000259" key="3">
    <source>
        <dbReference type="Pfam" id="PF09335"/>
    </source>
</evidence>
<reference evidence="4 5" key="1">
    <citation type="journal article" date="2011" name="J. Bacteriol.">
        <title>Genome sequence of Brevibacillus laterosporus LMG 15441, a pathogen of invertebrates.</title>
        <authorList>
            <person name="Djukic M."/>
            <person name="Poehlein A."/>
            <person name="Thurmer A."/>
            <person name="Daniel R."/>
        </authorList>
    </citation>
    <scope>NUCLEOTIDE SEQUENCE [LARGE SCALE GENOMIC DNA]</scope>
    <source>
        <strain evidence="4 5">LMG 15441</strain>
    </source>
</reference>
<dbReference type="HOGENOM" id="CLU_044208_1_0_9"/>
<keyword evidence="2" id="KW-1133">Transmembrane helix</keyword>
<keyword evidence="2" id="KW-0472">Membrane</keyword>
<dbReference type="GO" id="GO:0005886">
    <property type="term" value="C:plasma membrane"/>
    <property type="evidence" value="ECO:0007669"/>
    <property type="project" value="TreeGrafter"/>
</dbReference>
<dbReference type="PANTHER" id="PTHR42709:SF9">
    <property type="entry name" value="ALKALINE PHOSPHATASE LIKE PROTEIN"/>
    <property type="match status" value="1"/>
</dbReference>
<dbReference type="KEGG" id="blr:BRLA_c011030"/>
<dbReference type="PANTHER" id="PTHR42709">
    <property type="entry name" value="ALKALINE PHOSPHATASE LIKE PROTEIN"/>
    <property type="match status" value="1"/>
</dbReference>
<feature type="domain" description="VTT" evidence="3">
    <location>
        <begin position="31"/>
        <end position="156"/>
    </location>
</feature>
<dbReference type="Proteomes" id="UP000005850">
    <property type="component" value="Chromosome"/>
</dbReference>
<sequence>MSVDVLLHFIEQYGYLAIFFLLWLGIVGLPVPDELVVATGGLVAALGYLNPYYAFFAGYLGVVSGLSIGFFLGRWVGPPILTRLAKKKKFGPYIDRSTALIQKYGTFSLFISYLLPVVRHLVPYVVAVGGMTFRKYALYSYSTGLIWALAFYFLGYFFGNHVDHIIAVSRHYGFITLWVILALIIGLILYRFCCFKKRSNKTPEGDQK</sequence>
<name>A0A075R2K4_BRELA</name>
<keyword evidence="5" id="KW-1185">Reference proteome</keyword>
<evidence type="ECO:0000256" key="2">
    <source>
        <dbReference type="SAM" id="Phobius"/>
    </source>
</evidence>
<feature type="transmembrane region" description="Helical" evidence="2">
    <location>
        <begin position="12"/>
        <end position="32"/>
    </location>
</feature>
<feature type="transmembrane region" description="Helical" evidence="2">
    <location>
        <begin position="138"/>
        <end position="159"/>
    </location>
</feature>
<organism evidence="4 5">
    <name type="scientific">Brevibacillus laterosporus LMG 15441</name>
    <dbReference type="NCBI Taxonomy" id="1042163"/>
    <lineage>
        <taxon>Bacteria</taxon>
        <taxon>Bacillati</taxon>
        <taxon>Bacillota</taxon>
        <taxon>Bacilli</taxon>
        <taxon>Bacillales</taxon>
        <taxon>Paenibacillaceae</taxon>
        <taxon>Brevibacillus</taxon>
    </lineage>
</organism>
<keyword evidence="2" id="KW-0812">Transmembrane</keyword>
<evidence type="ECO:0000313" key="5">
    <source>
        <dbReference type="Proteomes" id="UP000005850"/>
    </source>
</evidence>
<evidence type="ECO:0000256" key="1">
    <source>
        <dbReference type="ARBA" id="ARBA00010792"/>
    </source>
</evidence>
<dbReference type="RefSeq" id="WP_003335021.1">
    <property type="nucleotide sequence ID" value="NZ_CP007806.1"/>
</dbReference>
<dbReference type="AlphaFoldDB" id="A0A075R2K4"/>
<dbReference type="STRING" id="1042163.BRLA_c011030"/>
<accession>A0A075R2K4</accession>
<protein>
    <submittedName>
        <fullName evidence="4">Inner membrane protein YabI</fullName>
    </submittedName>
</protein>
<evidence type="ECO:0000313" key="4">
    <source>
        <dbReference type="EMBL" id="AIG25443.1"/>
    </source>
</evidence>
<dbReference type="eggNOG" id="COG0586">
    <property type="taxonomic scope" value="Bacteria"/>
</dbReference>
<dbReference type="Pfam" id="PF09335">
    <property type="entry name" value="VTT_dom"/>
    <property type="match status" value="1"/>
</dbReference>
<dbReference type="InterPro" id="IPR032816">
    <property type="entry name" value="VTT_dom"/>
</dbReference>